<accession>A0AAJ5F4Q4</accession>
<name>A0AAJ5F4Q4_9DEIO</name>
<organism evidence="2 3">
    <name type="scientific">Deinococcus metallilatus</name>
    <dbReference type="NCBI Taxonomy" id="1211322"/>
    <lineage>
        <taxon>Bacteria</taxon>
        <taxon>Thermotogati</taxon>
        <taxon>Deinococcota</taxon>
        <taxon>Deinococci</taxon>
        <taxon>Deinococcales</taxon>
        <taxon>Deinococcaceae</taxon>
        <taxon>Deinococcus</taxon>
    </lineage>
</organism>
<evidence type="ECO:0000313" key="1">
    <source>
        <dbReference type="EMBL" id="MBB5293974.1"/>
    </source>
</evidence>
<reference evidence="2 3" key="1">
    <citation type="submission" date="2019-04" db="EMBL/GenBank/DDBJ databases">
        <title>Deinococcus metalilatus MA1002 mutant No.5.</title>
        <authorList>
            <person name="Park W."/>
            <person name="Park C."/>
        </authorList>
    </citation>
    <scope>NUCLEOTIDE SEQUENCE [LARGE SCALE GENOMIC DNA]</scope>
    <source>
        <strain evidence="2 3">MA1002-m5</strain>
    </source>
</reference>
<dbReference type="EMBL" id="VBRC01000002">
    <property type="protein sequence ID" value="TLK30691.1"/>
    <property type="molecule type" value="Genomic_DNA"/>
</dbReference>
<reference evidence="1 4" key="2">
    <citation type="submission" date="2020-08" db="EMBL/GenBank/DDBJ databases">
        <title>Genomic Encyclopedia of Type Strains, Phase IV (KMG-IV): sequencing the most valuable type-strain genomes for metagenomic binning, comparative biology and taxonomic classification.</title>
        <authorList>
            <person name="Goeker M."/>
        </authorList>
    </citation>
    <scope>NUCLEOTIDE SEQUENCE [LARGE SCALE GENOMIC DNA]</scope>
    <source>
        <strain evidence="1 4">DSM 105434</strain>
    </source>
</reference>
<dbReference type="EMBL" id="JACHFV010000002">
    <property type="protein sequence ID" value="MBB5293974.1"/>
    <property type="molecule type" value="Genomic_DNA"/>
</dbReference>
<keyword evidence="4" id="KW-1185">Reference proteome</keyword>
<dbReference type="Proteomes" id="UP000308000">
    <property type="component" value="Unassembled WGS sequence"/>
</dbReference>
<evidence type="ECO:0000313" key="2">
    <source>
        <dbReference type="EMBL" id="TLK30691.1"/>
    </source>
</evidence>
<evidence type="ECO:0000313" key="4">
    <source>
        <dbReference type="Proteomes" id="UP000536909"/>
    </source>
</evidence>
<evidence type="ECO:0000313" key="3">
    <source>
        <dbReference type="Proteomes" id="UP000308000"/>
    </source>
</evidence>
<dbReference type="Proteomes" id="UP000536909">
    <property type="component" value="Unassembled WGS sequence"/>
</dbReference>
<sequence>MPPPVPLAVLYQGTPWQAVTLVERPRDPADAWQRLSSNHGEQIVLAAQPRPPGEGDHLTLHGQVLRYRQGLLQQVGAPGLLGLTLHTEVAVRAPPAAWPQVQEALRTYPGAQAFPHGGQVLLVRCFSLTLGPDLHLVLTALRTRQERQLARLLGGLQLLDVQGDPGQIESQLDLASP</sequence>
<protein>
    <submittedName>
        <fullName evidence="2">Uncharacterized protein</fullName>
    </submittedName>
</protein>
<comment type="caution">
    <text evidence="2">The sequence shown here is derived from an EMBL/GenBank/DDBJ whole genome shotgun (WGS) entry which is preliminary data.</text>
</comment>
<proteinExistence type="predicted"/>
<gene>
    <name evidence="2" type="ORF">FCS05_02730</name>
    <name evidence="1" type="ORF">HNQ10_000787</name>
</gene>
<dbReference type="AlphaFoldDB" id="A0AAJ5F4Q4"/>
<dbReference type="RefSeq" id="WP_129117502.1">
    <property type="nucleotide sequence ID" value="NZ_BSUI01000040.1"/>
</dbReference>